<comment type="caution">
    <text evidence="16">The sequence shown here is derived from an EMBL/GenBank/DDBJ whole genome shotgun (WGS) entry which is preliminary data.</text>
</comment>
<evidence type="ECO:0000256" key="2">
    <source>
        <dbReference type="ARBA" id="ARBA00001966"/>
    </source>
</evidence>
<dbReference type="EMBL" id="JABFRW010000011">
    <property type="protein sequence ID" value="NOT32759.1"/>
    <property type="molecule type" value="Genomic_DNA"/>
</dbReference>
<keyword evidence="10" id="KW-0378">Hydrolase</keyword>
<evidence type="ECO:0000256" key="10">
    <source>
        <dbReference type="ARBA" id="ARBA00022801"/>
    </source>
</evidence>
<keyword evidence="7" id="KW-0004">4Fe-4S</keyword>
<evidence type="ECO:0000256" key="9">
    <source>
        <dbReference type="ARBA" id="ARBA00022763"/>
    </source>
</evidence>
<evidence type="ECO:0000256" key="8">
    <source>
        <dbReference type="ARBA" id="ARBA00022723"/>
    </source>
</evidence>
<evidence type="ECO:0000256" key="14">
    <source>
        <dbReference type="ARBA" id="ARBA00023295"/>
    </source>
</evidence>
<keyword evidence="13" id="KW-0234">DNA repair</keyword>
<keyword evidence="9" id="KW-0227">DNA damage</keyword>
<evidence type="ECO:0000313" key="16">
    <source>
        <dbReference type="EMBL" id="NOT32759.1"/>
    </source>
</evidence>
<proteinExistence type="inferred from homology"/>
<dbReference type="PANTHER" id="PTHR42944">
    <property type="entry name" value="ADENINE DNA GLYCOSYLASE"/>
    <property type="match status" value="1"/>
</dbReference>
<evidence type="ECO:0000256" key="1">
    <source>
        <dbReference type="ARBA" id="ARBA00000843"/>
    </source>
</evidence>
<evidence type="ECO:0000256" key="11">
    <source>
        <dbReference type="ARBA" id="ARBA00023004"/>
    </source>
</evidence>
<evidence type="ECO:0000313" key="17">
    <source>
        <dbReference type="Proteomes" id="UP000580839"/>
    </source>
</evidence>
<dbReference type="GO" id="GO:0046872">
    <property type="term" value="F:metal ion binding"/>
    <property type="evidence" value="ECO:0007669"/>
    <property type="project" value="UniProtKB-KW"/>
</dbReference>
<comment type="catalytic activity">
    <reaction evidence="1">
        <text>Hydrolyzes free adenine bases from 7,8-dihydro-8-oxoguanine:adenine mismatched double-stranded DNA, leaving an apurinic site.</text>
        <dbReference type="EC" id="3.2.2.31"/>
    </reaction>
</comment>
<dbReference type="GO" id="GO:0051539">
    <property type="term" value="F:4 iron, 4 sulfur cluster binding"/>
    <property type="evidence" value="ECO:0007669"/>
    <property type="project" value="UniProtKB-KW"/>
</dbReference>
<keyword evidence="8" id="KW-0479">Metal-binding</keyword>
<dbReference type="InterPro" id="IPR023170">
    <property type="entry name" value="HhH_base_excis_C"/>
</dbReference>
<dbReference type="GO" id="GO:0034039">
    <property type="term" value="F:8-oxo-7,8-dihydroguanine DNA N-glycosylase activity"/>
    <property type="evidence" value="ECO:0007669"/>
    <property type="project" value="TreeGrafter"/>
</dbReference>
<comment type="function">
    <text evidence="3">Adenine glycosylase active on G-A mispairs. MutY also corrects error-prone DNA synthesis past GO lesions which are due to the oxidatively damaged form of guanine: 7,8-dihydro-8-oxoguanine (8-oxo-dGTP).</text>
</comment>
<comment type="similarity">
    <text evidence="4">Belongs to the Nth/MutY family.</text>
</comment>
<dbReference type="PANTHER" id="PTHR42944:SF1">
    <property type="entry name" value="ADENINE DNA GLYCOSYLASE"/>
    <property type="match status" value="1"/>
</dbReference>
<evidence type="ECO:0000256" key="12">
    <source>
        <dbReference type="ARBA" id="ARBA00023014"/>
    </source>
</evidence>
<keyword evidence="12" id="KW-0411">Iron-sulfur</keyword>
<evidence type="ECO:0000256" key="5">
    <source>
        <dbReference type="ARBA" id="ARBA00012045"/>
    </source>
</evidence>
<dbReference type="Proteomes" id="UP000580839">
    <property type="component" value="Unassembled WGS sequence"/>
</dbReference>
<dbReference type="FunFam" id="1.10.340.30:FF:000002">
    <property type="entry name" value="Adenine DNA glycosylase"/>
    <property type="match status" value="1"/>
</dbReference>
<dbReference type="SUPFAM" id="SSF55811">
    <property type="entry name" value="Nudix"/>
    <property type="match status" value="1"/>
</dbReference>
<dbReference type="InterPro" id="IPR044298">
    <property type="entry name" value="MIG/MutY"/>
</dbReference>
<dbReference type="GO" id="GO:0035485">
    <property type="term" value="F:adenine/guanine mispair binding"/>
    <property type="evidence" value="ECO:0007669"/>
    <property type="project" value="TreeGrafter"/>
</dbReference>
<dbReference type="InterPro" id="IPR011257">
    <property type="entry name" value="DNA_glycosylase"/>
</dbReference>
<dbReference type="Pfam" id="PF14815">
    <property type="entry name" value="NUDIX_4"/>
    <property type="match status" value="1"/>
</dbReference>
<dbReference type="NCBIfam" id="TIGR01084">
    <property type="entry name" value="mutY"/>
    <property type="match status" value="1"/>
</dbReference>
<dbReference type="SUPFAM" id="SSF48150">
    <property type="entry name" value="DNA-glycosylase"/>
    <property type="match status" value="1"/>
</dbReference>
<evidence type="ECO:0000259" key="15">
    <source>
        <dbReference type="SMART" id="SM00478"/>
    </source>
</evidence>
<accession>A0A849SU70</accession>
<dbReference type="Pfam" id="PF00730">
    <property type="entry name" value="HhH-GPD"/>
    <property type="match status" value="1"/>
</dbReference>
<protein>
    <recommendedName>
        <fullName evidence="6">Adenine DNA glycosylase</fullName>
        <ecNumber evidence="5">3.2.2.31</ecNumber>
    </recommendedName>
</protein>
<gene>
    <name evidence="16" type="primary">mutY</name>
    <name evidence="16" type="ORF">HOP12_01180</name>
</gene>
<dbReference type="SMART" id="SM00478">
    <property type="entry name" value="ENDO3c"/>
    <property type="match status" value="1"/>
</dbReference>
<dbReference type="Gene3D" id="1.10.1670.10">
    <property type="entry name" value="Helix-hairpin-Helix base-excision DNA repair enzymes (C-terminal)"/>
    <property type="match status" value="1"/>
</dbReference>
<evidence type="ECO:0000256" key="13">
    <source>
        <dbReference type="ARBA" id="ARBA00023204"/>
    </source>
</evidence>
<dbReference type="InterPro" id="IPR015797">
    <property type="entry name" value="NUDIX_hydrolase-like_dom_sf"/>
</dbReference>
<evidence type="ECO:0000256" key="4">
    <source>
        <dbReference type="ARBA" id="ARBA00008343"/>
    </source>
</evidence>
<feature type="domain" description="HhH-GPD" evidence="15">
    <location>
        <begin position="42"/>
        <end position="193"/>
    </location>
</feature>
<dbReference type="GO" id="GO:0000701">
    <property type="term" value="F:purine-specific mismatch base pair DNA N-glycosylase activity"/>
    <property type="evidence" value="ECO:0007669"/>
    <property type="project" value="UniProtKB-EC"/>
</dbReference>
<reference evidence="16 17" key="1">
    <citation type="submission" date="2020-04" db="EMBL/GenBank/DDBJ databases">
        <title>Metagenomic profiling of ammonia- and methane-oxidizing microorganisms in a Dutch drinking water treatment plant.</title>
        <authorList>
            <person name="Poghosyan L."/>
            <person name="Leucker S."/>
        </authorList>
    </citation>
    <scope>NUCLEOTIDE SEQUENCE [LARGE SCALE GENOMIC DNA]</scope>
    <source>
        <strain evidence="16">S-RSF-IL-03</strain>
    </source>
</reference>
<dbReference type="InterPro" id="IPR029119">
    <property type="entry name" value="MutY_C"/>
</dbReference>
<evidence type="ECO:0000256" key="6">
    <source>
        <dbReference type="ARBA" id="ARBA00022023"/>
    </source>
</evidence>
<evidence type="ECO:0000256" key="3">
    <source>
        <dbReference type="ARBA" id="ARBA00002933"/>
    </source>
</evidence>
<dbReference type="GO" id="GO:0006298">
    <property type="term" value="P:mismatch repair"/>
    <property type="evidence" value="ECO:0007669"/>
    <property type="project" value="TreeGrafter"/>
</dbReference>
<dbReference type="InterPro" id="IPR003265">
    <property type="entry name" value="HhH-GPD_domain"/>
</dbReference>
<evidence type="ECO:0000256" key="7">
    <source>
        <dbReference type="ARBA" id="ARBA00022485"/>
    </source>
</evidence>
<comment type="cofactor">
    <cofactor evidence="2">
        <name>[4Fe-4S] cluster</name>
        <dbReference type="ChEBI" id="CHEBI:49883"/>
    </cofactor>
</comment>
<dbReference type="InterPro" id="IPR005760">
    <property type="entry name" value="A/G_AdeGlyc_MutY"/>
</dbReference>
<dbReference type="Gene3D" id="3.90.79.10">
    <property type="entry name" value="Nucleoside Triphosphate Pyrophosphohydrolase"/>
    <property type="match status" value="1"/>
</dbReference>
<dbReference type="AlphaFoldDB" id="A0A849SU70"/>
<dbReference type="EC" id="3.2.2.31" evidence="5"/>
<keyword evidence="14" id="KW-0326">Glycosidase</keyword>
<dbReference type="GO" id="GO:0032357">
    <property type="term" value="F:oxidized purine DNA binding"/>
    <property type="evidence" value="ECO:0007669"/>
    <property type="project" value="TreeGrafter"/>
</dbReference>
<name>A0A849SU70_UNCEI</name>
<dbReference type="CDD" id="cd00056">
    <property type="entry name" value="ENDO3c"/>
    <property type="match status" value="1"/>
</dbReference>
<sequence length="369" mass="41284">MLNKPGRPVWGAALLRWYGMHRRPLPWRENRDPYRIWVSEVMLQQTQVATATPHYRAFLARFPSLERLASARLDQVLAAWSGLGYYRRARNLHAAARQVVREHGGVVPRDPAAFERLPGVGRYTTGAVLSISFDLPLPVLDGNVARVLSRFEALSFSVREPRGARELWARAAALVPARGAGDWNQALMELGATVCKPVAPACERCPVRRWCRAHALGRVEEFPPVEARRATEAVRRAVAVIERDGKLLVAKRGRGVLEGLWEPPGVEIDPARASRTPSTEHARVRRALAAELSRLGITARLERSDLEVRHTITHRRITVEMWRGALAPATQRAATWRWVDPETPRIALTALAKACAGQWCVAAPRVRRS</sequence>
<organism evidence="16 17">
    <name type="scientific">Eiseniibacteriota bacterium</name>
    <dbReference type="NCBI Taxonomy" id="2212470"/>
    <lineage>
        <taxon>Bacteria</taxon>
        <taxon>Candidatus Eiseniibacteriota</taxon>
    </lineage>
</organism>
<dbReference type="Gene3D" id="1.10.340.30">
    <property type="entry name" value="Hypothetical protein, domain 2"/>
    <property type="match status" value="1"/>
</dbReference>
<keyword evidence="11" id="KW-0408">Iron</keyword>
<dbReference type="GO" id="GO:0006284">
    <property type="term" value="P:base-excision repair"/>
    <property type="evidence" value="ECO:0007669"/>
    <property type="project" value="InterPro"/>
</dbReference>